<dbReference type="GO" id="GO:0006508">
    <property type="term" value="P:proteolysis"/>
    <property type="evidence" value="ECO:0007669"/>
    <property type="project" value="UniProtKB-KW"/>
</dbReference>
<dbReference type="GO" id="GO:0005615">
    <property type="term" value="C:extracellular space"/>
    <property type="evidence" value="ECO:0007669"/>
    <property type="project" value="TreeGrafter"/>
</dbReference>
<feature type="transmembrane region" description="Helical" evidence="11">
    <location>
        <begin position="12"/>
        <end position="32"/>
    </location>
</feature>
<dbReference type="Proteomes" id="UP000444721">
    <property type="component" value="Unassembled WGS sequence"/>
</dbReference>
<dbReference type="Gene3D" id="2.60.40.1120">
    <property type="entry name" value="Carboxypeptidase-like, regulatory domain"/>
    <property type="match status" value="1"/>
</dbReference>
<evidence type="ECO:0000256" key="7">
    <source>
        <dbReference type="ARBA" id="ARBA00022801"/>
    </source>
</evidence>
<dbReference type="SUPFAM" id="SSF53187">
    <property type="entry name" value="Zn-dependent exopeptidases"/>
    <property type="match status" value="1"/>
</dbReference>
<keyword evidence="6" id="KW-0732">Signal</keyword>
<dbReference type="AlphaFoldDB" id="A0A6A5CF56"/>
<dbReference type="InterPro" id="IPR008969">
    <property type="entry name" value="CarboxyPept-like_regulatory"/>
</dbReference>
<dbReference type="Pfam" id="PF00246">
    <property type="entry name" value="Peptidase_M14"/>
    <property type="match status" value="1"/>
</dbReference>
<keyword evidence="11" id="KW-1133">Transmembrane helix</keyword>
<evidence type="ECO:0000259" key="12">
    <source>
        <dbReference type="PROSITE" id="PS52035"/>
    </source>
</evidence>
<keyword evidence="14" id="KW-1185">Reference proteome</keyword>
<dbReference type="InterPro" id="IPR000834">
    <property type="entry name" value="Peptidase_M14"/>
</dbReference>
<comment type="caution">
    <text evidence="13">The sequence shown here is derived from an EMBL/GenBank/DDBJ whole genome shotgun (WGS) entry which is preliminary data.</text>
</comment>
<evidence type="ECO:0000313" key="14">
    <source>
        <dbReference type="Proteomes" id="UP000444721"/>
    </source>
</evidence>
<keyword evidence="11" id="KW-0472">Membrane</keyword>
<comment type="similarity">
    <text evidence="2 10">Belongs to the peptidase M14 family.</text>
</comment>
<comment type="cofactor">
    <cofactor evidence="1">
        <name>Zn(2+)</name>
        <dbReference type="ChEBI" id="CHEBI:29105"/>
    </cofactor>
</comment>
<evidence type="ECO:0000256" key="1">
    <source>
        <dbReference type="ARBA" id="ARBA00001947"/>
    </source>
</evidence>
<evidence type="ECO:0000256" key="10">
    <source>
        <dbReference type="PROSITE-ProRule" id="PRU01379"/>
    </source>
</evidence>
<dbReference type="GO" id="GO:0008270">
    <property type="term" value="F:zinc ion binding"/>
    <property type="evidence" value="ECO:0007669"/>
    <property type="project" value="InterPro"/>
</dbReference>
<evidence type="ECO:0000256" key="11">
    <source>
        <dbReference type="SAM" id="Phobius"/>
    </source>
</evidence>
<name>A0A6A5CF56_NAEFO</name>
<dbReference type="GO" id="GO:0004181">
    <property type="term" value="F:metallocarboxypeptidase activity"/>
    <property type="evidence" value="ECO:0007669"/>
    <property type="project" value="InterPro"/>
</dbReference>
<evidence type="ECO:0000256" key="6">
    <source>
        <dbReference type="ARBA" id="ARBA00022729"/>
    </source>
</evidence>
<gene>
    <name evidence="13" type="ORF">FDP41_007864</name>
</gene>
<dbReference type="RefSeq" id="XP_044568662.1">
    <property type="nucleotide sequence ID" value="XM_044711655.1"/>
</dbReference>
<evidence type="ECO:0000256" key="9">
    <source>
        <dbReference type="ARBA" id="ARBA00023049"/>
    </source>
</evidence>
<sequence>MSISLQQRVTAFVIVFLLVIGNVLLVSGLLHIPNSVGSSDVYQHIVKMSTRKFNSDTPSSSFSQHFQSKGFTVIPNSDDQESIFMFLGDEELQQLKTLLSSSTDHCWNQDLKILYSSSSQKKETHIMTENHETLEDENDIEMTREIILAQFDPSLKKELLKLYSGFNRVPKDYPNLDNINNYLKGLEQRFPGRAKMMKITKEPTFEKRHIYGVKISNHVEQERDVPNILIVSAHHAREINTVITSIVIIEKLLSDSNKFGNILQDYQIYIIPVVNVDGYHYVFSTNNWWRKNRRFVGYHNGTKSFGVDLNRNYDIGFEKCAGNDSLNSDVYKGEFAFSEIETSSIRDFAKRVGGFSKVLDFHSLGRQVLTGYTCTWNAQQDYIVKLGEELASKANNYKTRVPHADGEHQEYHIKQYTSYSFLIEIMDSFQPPFSESVKESIELMPLMEHFLNKAIPLRGHVYDRDTGKPLSHVNIQIVGIDWKAGESRHTNHFGSYYLFLPPNMEYELVFSHKVGTMLKTKTVRVRLGQDDASQVLDVHL</sequence>
<dbReference type="VEuPathDB" id="AmoebaDB:NF0113780"/>
<keyword evidence="8" id="KW-0862">Zinc</keyword>
<dbReference type="PANTHER" id="PTHR11705:SF143">
    <property type="entry name" value="SLL0236 PROTEIN"/>
    <property type="match status" value="1"/>
</dbReference>
<keyword evidence="4" id="KW-0645">Protease</keyword>
<dbReference type="SUPFAM" id="SSF49464">
    <property type="entry name" value="Carboxypeptidase regulatory domain-like"/>
    <property type="match status" value="1"/>
</dbReference>
<keyword evidence="5" id="KW-0479">Metal-binding</keyword>
<accession>A0A6A5CF56</accession>
<dbReference type="FunFam" id="3.40.630.10:FF:000084">
    <property type="entry name" value="Carboxypeptidase B2"/>
    <property type="match status" value="1"/>
</dbReference>
<proteinExistence type="inferred from homology"/>
<feature type="active site" description="Proton donor/acceptor" evidence="10">
    <location>
        <position position="424"/>
    </location>
</feature>
<dbReference type="PROSITE" id="PS52035">
    <property type="entry name" value="PEPTIDASE_M14"/>
    <property type="match status" value="1"/>
</dbReference>
<feature type="domain" description="Peptidase M14" evidence="12">
    <location>
        <begin position="172"/>
        <end position="454"/>
    </location>
</feature>
<evidence type="ECO:0000313" key="13">
    <source>
        <dbReference type="EMBL" id="KAF0983949.1"/>
    </source>
</evidence>
<dbReference type="OMA" id="ETHIMTE"/>
<dbReference type="GeneID" id="68115082"/>
<reference evidence="13 14" key="1">
    <citation type="journal article" date="2019" name="Sci. Rep.">
        <title>Nanopore sequencing improves the draft genome of the human pathogenic amoeba Naegleria fowleri.</title>
        <authorList>
            <person name="Liechti N."/>
            <person name="Schurch N."/>
            <person name="Bruggmann R."/>
            <person name="Wittwer M."/>
        </authorList>
    </citation>
    <scope>NUCLEOTIDE SEQUENCE [LARGE SCALE GENOMIC DNA]</scope>
    <source>
        <strain evidence="13 14">ATCC 30894</strain>
    </source>
</reference>
<keyword evidence="3" id="KW-0121">Carboxypeptidase</keyword>
<dbReference type="PANTHER" id="PTHR11705">
    <property type="entry name" value="PROTEASE FAMILY M14 CARBOXYPEPTIDASE A,B"/>
    <property type="match status" value="1"/>
</dbReference>
<evidence type="ECO:0000256" key="8">
    <source>
        <dbReference type="ARBA" id="ARBA00022833"/>
    </source>
</evidence>
<evidence type="ECO:0000256" key="4">
    <source>
        <dbReference type="ARBA" id="ARBA00022670"/>
    </source>
</evidence>
<dbReference type="EMBL" id="VFQX01000004">
    <property type="protein sequence ID" value="KAF0983949.1"/>
    <property type="molecule type" value="Genomic_DNA"/>
</dbReference>
<organism evidence="13 14">
    <name type="scientific">Naegleria fowleri</name>
    <name type="common">Brain eating amoeba</name>
    <dbReference type="NCBI Taxonomy" id="5763"/>
    <lineage>
        <taxon>Eukaryota</taxon>
        <taxon>Discoba</taxon>
        <taxon>Heterolobosea</taxon>
        <taxon>Tetramitia</taxon>
        <taxon>Eutetramitia</taxon>
        <taxon>Vahlkampfiidae</taxon>
        <taxon>Naegleria</taxon>
    </lineage>
</organism>
<dbReference type="OrthoDB" id="3626597at2759"/>
<dbReference type="SMART" id="SM00631">
    <property type="entry name" value="Zn_pept"/>
    <property type="match status" value="1"/>
</dbReference>
<evidence type="ECO:0000256" key="5">
    <source>
        <dbReference type="ARBA" id="ARBA00022723"/>
    </source>
</evidence>
<dbReference type="VEuPathDB" id="AmoebaDB:FDP41_007864"/>
<evidence type="ECO:0000256" key="3">
    <source>
        <dbReference type="ARBA" id="ARBA00022645"/>
    </source>
</evidence>
<dbReference type="Gene3D" id="3.40.630.10">
    <property type="entry name" value="Zn peptidases"/>
    <property type="match status" value="1"/>
</dbReference>
<evidence type="ECO:0000256" key="2">
    <source>
        <dbReference type="ARBA" id="ARBA00005988"/>
    </source>
</evidence>
<dbReference type="VEuPathDB" id="AmoebaDB:NfTy_005330"/>
<keyword evidence="9" id="KW-0482">Metalloprotease</keyword>
<keyword evidence="7" id="KW-0378">Hydrolase</keyword>
<protein>
    <recommendedName>
        <fullName evidence="12">Peptidase M14 domain-containing protein</fullName>
    </recommendedName>
</protein>
<keyword evidence="11" id="KW-0812">Transmembrane</keyword>